<dbReference type="Proteomes" id="UP000261174">
    <property type="component" value="Unassembled WGS sequence"/>
</dbReference>
<dbReference type="OrthoDB" id="669211at2"/>
<gene>
    <name evidence="1" type="ORF">DXN04_27025</name>
</gene>
<comment type="caution">
    <text evidence="1">The sequence shown here is derived from an EMBL/GenBank/DDBJ whole genome shotgun (WGS) entry which is preliminary data.</text>
</comment>
<keyword evidence="2" id="KW-1185">Reference proteome</keyword>
<dbReference type="AlphaFoldDB" id="A0A3E1NV83"/>
<name>A0A3E1NV83_9BACT</name>
<dbReference type="RefSeq" id="WP_116856524.1">
    <property type="nucleotide sequence ID" value="NZ_QTJV01000012.1"/>
</dbReference>
<accession>A0A3E1NV83</accession>
<reference evidence="1 2" key="1">
    <citation type="submission" date="2018-08" db="EMBL/GenBank/DDBJ databases">
        <title>Chitinophaga sp. K20C18050901, a novel bacterium isolated from forest soil.</title>
        <authorList>
            <person name="Wang C."/>
        </authorList>
    </citation>
    <scope>NUCLEOTIDE SEQUENCE [LARGE SCALE GENOMIC DNA]</scope>
    <source>
        <strain evidence="1 2">K20C18050901</strain>
    </source>
</reference>
<proteinExistence type="predicted"/>
<sequence>MSTFSTFEVPFTNFSCEYFELPASYPVQPFDDQELQPATYNQIKEQAGYLTVLLPLPGNLGVTLPDTLEISTDEEGVIYNLSLSLNHEESLDDNGRLAMISLSVDFPDIVSTEGKWQILVSAPAAAGGEVSILDRKLGKVVMDSNILPT</sequence>
<evidence type="ECO:0000313" key="1">
    <source>
        <dbReference type="EMBL" id="RFM31816.1"/>
    </source>
</evidence>
<evidence type="ECO:0000313" key="2">
    <source>
        <dbReference type="Proteomes" id="UP000261174"/>
    </source>
</evidence>
<organism evidence="1 2">
    <name type="scientific">Chitinophaga silvisoli</name>
    <dbReference type="NCBI Taxonomy" id="2291814"/>
    <lineage>
        <taxon>Bacteria</taxon>
        <taxon>Pseudomonadati</taxon>
        <taxon>Bacteroidota</taxon>
        <taxon>Chitinophagia</taxon>
        <taxon>Chitinophagales</taxon>
        <taxon>Chitinophagaceae</taxon>
        <taxon>Chitinophaga</taxon>
    </lineage>
</organism>
<protein>
    <submittedName>
        <fullName evidence="1">Uncharacterized protein</fullName>
    </submittedName>
</protein>
<dbReference type="EMBL" id="QTJV01000012">
    <property type="protein sequence ID" value="RFM31816.1"/>
    <property type="molecule type" value="Genomic_DNA"/>
</dbReference>